<dbReference type="InterPro" id="IPR041385">
    <property type="entry name" value="SH3_12"/>
</dbReference>
<organism evidence="5">
    <name type="scientific">Perkinsus marinus (strain ATCC 50983 / TXsc)</name>
    <dbReference type="NCBI Taxonomy" id="423536"/>
    <lineage>
        <taxon>Eukaryota</taxon>
        <taxon>Sar</taxon>
        <taxon>Alveolata</taxon>
        <taxon>Perkinsozoa</taxon>
        <taxon>Perkinsea</taxon>
        <taxon>Perkinsida</taxon>
        <taxon>Perkinsidae</taxon>
        <taxon>Perkinsus</taxon>
    </lineage>
</organism>
<dbReference type="OrthoDB" id="372487at2759"/>
<proteinExistence type="predicted"/>
<keyword evidence="5" id="KW-1185">Reference proteome</keyword>
<feature type="domain" description="5'-3' exoribonuclease 1 SH3-like" evidence="2">
    <location>
        <begin position="220"/>
        <end position="287"/>
    </location>
</feature>
<evidence type="ECO:0000259" key="2">
    <source>
        <dbReference type="Pfam" id="PF18129"/>
    </source>
</evidence>
<protein>
    <submittedName>
        <fullName evidence="4">Uncharacterized protein</fullName>
    </submittedName>
</protein>
<dbReference type="GeneID" id="9044860"/>
<reference evidence="4 5" key="1">
    <citation type="submission" date="2008-07" db="EMBL/GenBank/DDBJ databases">
        <authorList>
            <person name="El-Sayed N."/>
            <person name="Caler E."/>
            <person name="Inman J."/>
            <person name="Amedeo P."/>
            <person name="Hass B."/>
            <person name="Wortman J."/>
        </authorList>
    </citation>
    <scope>NUCLEOTIDE SEQUENCE [LARGE SCALE GENOMIC DNA]</scope>
    <source>
        <strain evidence="5">ATCC 50983 / TXsc</strain>
    </source>
</reference>
<evidence type="ECO:0000313" key="4">
    <source>
        <dbReference type="EMBL" id="EEQ99186.1"/>
    </source>
</evidence>
<dbReference type="Pfam" id="PF18334">
    <property type="entry name" value="XRN1_D2_D3"/>
    <property type="match status" value="1"/>
</dbReference>
<feature type="region of interest" description="Disordered" evidence="1">
    <location>
        <begin position="300"/>
        <end position="355"/>
    </location>
</feature>
<name>C5LVR3_PERM5</name>
<sequence>MGVLWLIRNNLLDGVLPSPEVAASRAGLTVDLWWMIVGSITAKLGRERVQVGMELFHSTRFEVSPGKSSWRMLVIPNYTRYSHNPVTRQERWSFSNYAVQAVEDYMEAFPSVFDGLCDLDHFDPKLALSAKRLLDTDTDDYEYELAKLKKWLSEQEFRRLPLVSSAYTALPRTGVRSLEVYLNRGVEENPTPPRITVTPEQLAPVENAKFVSKACQERPRVGNRAVYVGSDKPVPVGARCVVTSVYGRPGQDMKVELLFDRCTFGCDTAFGRCSPMRGLVVSPSDILVLPVYPTSPLIPHPPPSGNTYSSPPKEVTLDESPPMNGTGMSRKERSKRKVRKAPTVTYASRHPDTTILSHELRHMLGISPNNNKQQS</sequence>
<gene>
    <name evidence="4" type="ORF">Pmar_PMAR018303</name>
</gene>
<dbReference type="RefSeq" id="XP_002766469.1">
    <property type="nucleotide sequence ID" value="XM_002766423.1"/>
</dbReference>
<dbReference type="Pfam" id="PF18129">
    <property type="entry name" value="SH3_12"/>
    <property type="match status" value="1"/>
</dbReference>
<feature type="domain" description="Exoribonuclease Xrn1 D2/D3" evidence="3">
    <location>
        <begin position="88"/>
        <end position="187"/>
    </location>
</feature>
<dbReference type="AlphaFoldDB" id="C5LVR3"/>
<evidence type="ECO:0000259" key="3">
    <source>
        <dbReference type="Pfam" id="PF18334"/>
    </source>
</evidence>
<dbReference type="InParanoid" id="C5LVR3"/>
<dbReference type="InterPro" id="IPR041106">
    <property type="entry name" value="XRN1_D2_D3"/>
</dbReference>
<dbReference type="Gene3D" id="2.30.30.750">
    <property type="match status" value="1"/>
</dbReference>
<evidence type="ECO:0000256" key="1">
    <source>
        <dbReference type="SAM" id="MobiDB-lite"/>
    </source>
</evidence>
<evidence type="ECO:0000313" key="5">
    <source>
        <dbReference type="Proteomes" id="UP000007800"/>
    </source>
</evidence>
<accession>C5LVR3</accession>
<dbReference type="InterPro" id="IPR047008">
    <property type="entry name" value="XRN1_SH3_sf"/>
</dbReference>
<dbReference type="Proteomes" id="UP000007800">
    <property type="component" value="Unassembled WGS sequence"/>
</dbReference>
<dbReference type="EMBL" id="GG685971">
    <property type="protein sequence ID" value="EEQ99186.1"/>
    <property type="molecule type" value="Genomic_DNA"/>
</dbReference>